<dbReference type="RefSeq" id="WP_198881563.1">
    <property type="nucleotide sequence ID" value="NZ_JAEKJA010000006.1"/>
</dbReference>
<evidence type="ECO:0000313" key="6">
    <source>
        <dbReference type="Proteomes" id="UP000609531"/>
    </source>
</evidence>
<protein>
    <submittedName>
        <fullName evidence="5">AraC family transcriptional regulator</fullName>
    </submittedName>
</protein>
<dbReference type="Pfam" id="PF02311">
    <property type="entry name" value="AraC_binding"/>
    <property type="match status" value="1"/>
</dbReference>
<evidence type="ECO:0000313" key="5">
    <source>
        <dbReference type="EMBL" id="MBJ3775658.1"/>
    </source>
</evidence>
<dbReference type="PROSITE" id="PS01124">
    <property type="entry name" value="HTH_ARAC_FAMILY_2"/>
    <property type="match status" value="1"/>
</dbReference>
<dbReference type="InterPro" id="IPR037923">
    <property type="entry name" value="HTH-like"/>
</dbReference>
<dbReference type="PANTHER" id="PTHR46796:SF2">
    <property type="entry name" value="TRANSCRIPTIONAL REGULATORY PROTEIN"/>
    <property type="match status" value="1"/>
</dbReference>
<evidence type="ECO:0000259" key="4">
    <source>
        <dbReference type="PROSITE" id="PS01124"/>
    </source>
</evidence>
<dbReference type="EMBL" id="JAEKJA010000006">
    <property type="protein sequence ID" value="MBJ3775658.1"/>
    <property type="molecule type" value="Genomic_DNA"/>
</dbReference>
<reference evidence="5" key="1">
    <citation type="submission" date="2020-12" db="EMBL/GenBank/DDBJ databases">
        <title>Bacterial taxonomy.</title>
        <authorList>
            <person name="Pan X."/>
        </authorList>
    </citation>
    <scope>NUCLEOTIDE SEQUENCE</scope>
    <source>
        <strain evidence="5">B2012</strain>
    </source>
</reference>
<dbReference type="GO" id="GO:0003700">
    <property type="term" value="F:DNA-binding transcription factor activity"/>
    <property type="evidence" value="ECO:0007669"/>
    <property type="project" value="InterPro"/>
</dbReference>
<comment type="caution">
    <text evidence="5">The sequence shown here is derived from an EMBL/GenBank/DDBJ whole genome shotgun (WGS) entry which is preliminary data.</text>
</comment>
<accession>A0A934INJ2</accession>
<dbReference type="SUPFAM" id="SSF46689">
    <property type="entry name" value="Homeodomain-like"/>
    <property type="match status" value="1"/>
</dbReference>
<dbReference type="SUPFAM" id="SSF51215">
    <property type="entry name" value="Regulatory protein AraC"/>
    <property type="match status" value="1"/>
</dbReference>
<sequence>MRTEAAQAGFELAAARFADHQFSPHRHDTYAVGCTLGGVQSFRYRGAGRHALAGDVFVLHPDELHDGRPGTDAGYSYRIAYLSPALILAASDLGRLPFVPAPVSRHPVLVRAIRGVLALGPGEEDDLAHAEALAALADALALMSDAPRRRLSRVDVAKLHRIRDQIADLVPHRVAIGALEREHGIDRFTLARQFRVLFGVSPRRFITLRRLDLVASAIGRGSRLADAALAAGFTDQSHMTRAFRDAFGTSPGEWRRLHL</sequence>
<dbReference type="GO" id="GO:0043565">
    <property type="term" value="F:sequence-specific DNA binding"/>
    <property type="evidence" value="ECO:0007669"/>
    <property type="project" value="InterPro"/>
</dbReference>
<keyword evidence="2" id="KW-0238">DNA-binding</keyword>
<dbReference type="Gene3D" id="1.10.10.60">
    <property type="entry name" value="Homeodomain-like"/>
    <property type="match status" value="1"/>
</dbReference>
<organism evidence="5 6">
    <name type="scientific">Acuticoccus mangrovi</name>
    <dbReference type="NCBI Taxonomy" id="2796142"/>
    <lineage>
        <taxon>Bacteria</taxon>
        <taxon>Pseudomonadati</taxon>
        <taxon>Pseudomonadota</taxon>
        <taxon>Alphaproteobacteria</taxon>
        <taxon>Hyphomicrobiales</taxon>
        <taxon>Amorphaceae</taxon>
        <taxon>Acuticoccus</taxon>
    </lineage>
</organism>
<dbReference type="InterPro" id="IPR050204">
    <property type="entry name" value="AraC_XylS_family_regulators"/>
</dbReference>
<dbReference type="SMART" id="SM00342">
    <property type="entry name" value="HTH_ARAC"/>
    <property type="match status" value="1"/>
</dbReference>
<dbReference type="Pfam" id="PF12833">
    <property type="entry name" value="HTH_18"/>
    <property type="match status" value="1"/>
</dbReference>
<name>A0A934INJ2_9HYPH</name>
<dbReference type="PANTHER" id="PTHR46796">
    <property type="entry name" value="HTH-TYPE TRANSCRIPTIONAL ACTIVATOR RHAS-RELATED"/>
    <property type="match status" value="1"/>
</dbReference>
<dbReference type="InterPro" id="IPR003313">
    <property type="entry name" value="AraC-bd"/>
</dbReference>
<dbReference type="InterPro" id="IPR018060">
    <property type="entry name" value="HTH_AraC"/>
</dbReference>
<gene>
    <name evidence="5" type="ORF">JCR33_08180</name>
</gene>
<keyword evidence="3" id="KW-0804">Transcription</keyword>
<evidence type="ECO:0000256" key="3">
    <source>
        <dbReference type="ARBA" id="ARBA00023163"/>
    </source>
</evidence>
<dbReference type="AlphaFoldDB" id="A0A934INJ2"/>
<evidence type="ECO:0000256" key="1">
    <source>
        <dbReference type="ARBA" id="ARBA00023015"/>
    </source>
</evidence>
<keyword evidence="6" id="KW-1185">Reference proteome</keyword>
<keyword evidence="1" id="KW-0805">Transcription regulation</keyword>
<dbReference type="InterPro" id="IPR009057">
    <property type="entry name" value="Homeodomain-like_sf"/>
</dbReference>
<feature type="domain" description="HTH araC/xylS-type" evidence="4">
    <location>
        <begin position="160"/>
        <end position="257"/>
    </location>
</feature>
<dbReference type="Proteomes" id="UP000609531">
    <property type="component" value="Unassembled WGS sequence"/>
</dbReference>
<proteinExistence type="predicted"/>
<evidence type="ECO:0000256" key="2">
    <source>
        <dbReference type="ARBA" id="ARBA00023125"/>
    </source>
</evidence>